<gene>
    <name evidence="1" type="ORF">CLUMA_CG000624</name>
</gene>
<reference evidence="1 2" key="1">
    <citation type="submission" date="2015-04" db="EMBL/GenBank/DDBJ databases">
        <authorList>
            <person name="Syromyatnikov M.Y."/>
            <person name="Popov V.N."/>
        </authorList>
    </citation>
    <scope>NUCLEOTIDE SEQUENCE [LARGE SCALE GENOMIC DNA]</scope>
</reference>
<proteinExistence type="predicted"/>
<protein>
    <submittedName>
        <fullName evidence="1">CLUMA_CG000624, isoform A</fullName>
    </submittedName>
</protein>
<sequence>MLEKVSIFFLLIDKFSPHKRRPEQASLRMINYKITSSTSFTMLIGRLNRRKQQQKGEKKNSFKLIANWHSNIPAFQIFS</sequence>
<organism evidence="1 2">
    <name type="scientific">Clunio marinus</name>
    <dbReference type="NCBI Taxonomy" id="568069"/>
    <lineage>
        <taxon>Eukaryota</taxon>
        <taxon>Metazoa</taxon>
        <taxon>Ecdysozoa</taxon>
        <taxon>Arthropoda</taxon>
        <taxon>Hexapoda</taxon>
        <taxon>Insecta</taxon>
        <taxon>Pterygota</taxon>
        <taxon>Neoptera</taxon>
        <taxon>Endopterygota</taxon>
        <taxon>Diptera</taxon>
        <taxon>Nematocera</taxon>
        <taxon>Chironomoidea</taxon>
        <taxon>Chironomidae</taxon>
        <taxon>Clunio</taxon>
    </lineage>
</organism>
<evidence type="ECO:0000313" key="2">
    <source>
        <dbReference type="Proteomes" id="UP000183832"/>
    </source>
</evidence>
<keyword evidence="2" id="KW-1185">Reference proteome</keyword>
<dbReference type="EMBL" id="CVRI01000002">
    <property type="protein sequence ID" value="CRK86793.1"/>
    <property type="molecule type" value="Genomic_DNA"/>
</dbReference>
<accession>A0A1J1HKM8</accession>
<dbReference type="Proteomes" id="UP000183832">
    <property type="component" value="Unassembled WGS sequence"/>
</dbReference>
<dbReference type="AlphaFoldDB" id="A0A1J1HKM8"/>
<name>A0A1J1HKM8_9DIPT</name>
<evidence type="ECO:0000313" key="1">
    <source>
        <dbReference type="EMBL" id="CRK86793.1"/>
    </source>
</evidence>